<reference evidence="4" key="7">
    <citation type="submission" date="2008-12" db="EMBL/GenBank/DDBJ databases">
        <title>Improved gene annotation of the rice (Oryza sativa) genomes.</title>
        <authorList>
            <person name="Wang J."/>
            <person name="Li R."/>
            <person name="Fan W."/>
            <person name="Huang Q."/>
            <person name="Zhang J."/>
            <person name="Zhou Y."/>
            <person name="Hu Y."/>
            <person name="Zi S."/>
            <person name="Li J."/>
            <person name="Ni P."/>
            <person name="Zheng H."/>
            <person name="Zhang Y."/>
            <person name="Zhao M."/>
            <person name="Hao Q."/>
            <person name="McDermott J."/>
            <person name="Samudrala R."/>
            <person name="Kristiansen K."/>
            <person name="Wong G.K.-S."/>
        </authorList>
    </citation>
    <scope>NUCLEOTIDE SEQUENCE</scope>
</reference>
<evidence type="ECO:0000313" key="4">
    <source>
        <dbReference type="EMBL" id="EEE53693.1"/>
    </source>
</evidence>
<dbReference type="Pfam" id="PF07889">
    <property type="entry name" value="DUF1664"/>
    <property type="match status" value="1"/>
</dbReference>
<feature type="compositionally biased region" description="Low complexity" evidence="1">
    <location>
        <begin position="321"/>
        <end position="332"/>
    </location>
</feature>
<dbReference type="OrthoDB" id="544175at2759"/>
<reference evidence="4" key="2">
    <citation type="journal article" date="2005" name="PLoS Biol.">
        <title>The genomes of Oryza sativa: a history of duplications.</title>
        <authorList>
            <person name="Yu J."/>
            <person name="Wang J."/>
            <person name="Lin W."/>
            <person name="Li S."/>
            <person name="Li H."/>
            <person name="Zhou J."/>
            <person name="Ni P."/>
            <person name="Dong W."/>
            <person name="Hu S."/>
            <person name="Zeng C."/>
            <person name="Zhang J."/>
            <person name="Zhang Y."/>
            <person name="Li R."/>
            <person name="Xu Z."/>
            <person name="Li S."/>
            <person name="Li X."/>
            <person name="Zheng H."/>
            <person name="Cong L."/>
            <person name="Lin L."/>
            <person name="Yin J."/>
            <person name="Geng J."/>
            <person name="Li G."/>
            <person name="Shi J."/>
            <person name="Liu J."/>
            <person name="Lv H."/>
            <person name="Li J."/>
            <person name="Wang J."/>
            <person name="Deng Y."/>
            <person name="Ran L."/>
            <person name="Shi X."/>
            <person name="Wang X."/>
            <person name="Wu Q."/>
            <person name="Li C."/>
            <person name="Ren X."/>
            <person name="Wang J."/>
            <person name="Wang X."/>
            <person name="Li D."/>
            <person name="Liu D."/>
            <person name="Zhang X."/>
            <person name="Ji Z."/>
            <person name="Zhao W."/>
            <person name="Sun Y."/>
            <person name="Zhang Z."/>
            <person name="Bao J."/>
            <person name="Han Y."/>
            <person name="Dong L."/>
            <person name="Ji J."/>
            <person name="Chen P."/>
            <person name="Wu S."/>
            <person name="Liu J."/>
            <person name="Xiao Y."/>
            <person name="Bu D."/>
            <person name="Tan J."/>
            <person name="Yang L."/>
            <person name="Ye C."/>
            <person name="Zhang J."/>
            <person name="Xu J."/>
            <person name="Zhou Y."/>
            <person name="Yu Y."/>
            <person name="Zhang B."/>
            <person name="Zhuang S."/>
            <person name="Wei H."/>
            <person name="Liu B."/>
            <person name="Lei M."/>
            <person name="Yu H."/>
            <person name="Li Y."/>
            <person name="Xu H."/>
            <person name="Wei S."/>
            <person name="He X."/>
            <person name="Fang L."/>
            <person name="Zhang Z."/>
            <person name="Zhang Y."/>
            <person name="Huang X."/>
            <person name="Su Z."/>
            <person name="Tong W."/>
            <person name="Li J."/>
            <person name="Tong Z."/>
            <person name="Li S."/>
            <person name="Ye J."/>
            <person name="Wang L."/>
            <person name="Fang L."/>
            <person name="Lei T."/>
            <person name="Chen C."/>
            <person name="Chen H."/>
            <person name="Xu Z."/>
            <person name="Li H."/>
            <person name="Huang H."/>
            <person name="Zhang F."/>
            <person name="Xu H."/>
            <person name="Li N."/>
            <person name="Zhao C."/>
            <person name="Li S."/>
            <person name="Dong L."/>
            <person name="Huang Y."/>
            <person name="Li L."/>
            <person name="Xi Y."/>
            <person name="Qi Q."/>
            <person name="Li W."/>
            <person name="Zhang B."/>
            <person name="Hu W."/>
            <person name="Zhang Y."/>
            <person name="Tian X."/>
            <person name="Jiao Y."/>
            <person name="Liang X."/>
            <person name="Jin J."/>
            <person name="Gao L."/>
            <person name="Zheng W."/>
            <person name="Hao B."/>
            <person name="Liu S."/>
            <person name="Wang W."/>
            <person name="Yuan L."/>
            <person name="Cao M."/>
            <person name="McDermott J."/>
            <person name="Samudrala R."/>
            <person name="Wang J."/>
            <person name="Wong G.K."/>
            <person name="Yang H."/>
        </authorList>
    </citation>
    <scope>NUCLEOTIDE SEQUENCE [LARGE SCALE GENOMIC DNA]</scope>
</reference>
<dbReference type="Proteomes" id="UP000000763">
    <property type="component" value="Chromosome 1"/>
</dbReference>
<evidence type="ECO:0000313" key="5">
    <source>
        <dbReference type="Proteomes" id="UP000000763"/>
    </source>
</evidence>
<organism evidence="4">
    <name type="scientific">Oryza sativa subsp. japonica</name>
    <name type="common">Rice</name>
    <dbReference type="NCBI Taxonomy" id="39947"/>
    <lineage>
        <taxon>Eukaryota</taxon>
        <taxon>Viridiplantae</taxon>
        <taxon>Streptophyta</taxon>
        <taxon>Embryophyta</taxon>
        <taxon>Tracheophyta</taxon>
        <taxon>Spermatophyta</taxon>
        <taxon>Magnoliopsida</taxon>
        <taxon>Liliopsida</taxon>
        <taxon>Poales</taxon>
        <taxon>Poaceae</taxon>
        <taxon>BOP clade</taxon>
        <taxon>Oryzoideae</taxon>
        <taxon>Oryzeae</taxon>
        <taxon>Oryzinae</taxon>
        <taxon>Oryza</taxon>
        <taxon>Oryza sativa</taxon>
    </lineage>
</organism>
<evidence type="ECO:0000313" key="3">
    <source>
        <dbReference type="EMBL" id="BAF03653.1"/>
    </source>
</evidence>
<evidence type="ECO:0000259" key="2">
    <source>
        <dbReference type="Pfam" id="PF07889"/>
    </source>
</evidence>
<reference evidence="3 5" key="1">
    <citation type="journal article" date="2005" name="Nature">
        <title>The map-based sequence of the rice genome.</title>
        <authorList>
            <consortium name="International rice genome sequencing project (IRGSP)"/>
            <person name="Matsumoto T."/>
            <person name="Wu J."/>
            <person name="Kanamori H."/>
            <person name="Katayose Y."/>
            <person name="Fujisawa M."/>
            <person name="Namiki N."/>
            <person name="Mizuno H."/>
            <person name="Yamamoto K."/>
            <person name="Antonio B.A."/>
            <person name="Baba T."/>
            <person name="Sakata K."/>
            <person name="Nagamura Y."/>
            <person name="Aoki H."/>
            <person name="Arikawa K."/>
            <person name="Arita K."/>
            <person name="Bito T."/>
            <person name="Chiden Y."/>
            <person name="Fujitsuka N."/>
            <person name="Fukunaka R."/>
            <person name="Hamada M."/>
            <person name="Harada C."/>
            <person name="Hayashi A."/>
            <person name="Hijishita S."/>
            <person name="Honda M."/>
            <person name="Hosokawa S."/>
            <person name="Ichikawa Y."/>
            <person name="Idonuma A."/>
            <person name="Iijima M."/>
            <person name="Ikeda M."/>
            <person name="Ikeno M."/>
            <person name="Ito K."/>
            <person name="Ito S."/>
            <person name="Ito T."/>
            <person name="Ito Y."/>
            <person name="Ito Y."/>
            <person name="Iwabuchi A."/>
            <person name="Kamiya K."/>
            <person name="Karasawa W."/>
            <person name="Kurita K."/>
            <person name="Katagiri S."/>
            <person name="Kikuta A."/>
            <person name="Kobayashi H."/>
            <person name="Kobayashi N."/>
            <person name="Machita K."/>
            <person name="Maehara T."/>
            <person name="Masukawa M."/>
            <person name="Mizubayashi T."/>
            <person name="Mukai Y."/>
            <person name="Nagasaki H."/>
            <person name="Nagata Y."/>
            <person name="Naito S."/>
            <person name="Nakashima M."/>
            <person name="Nakama Y."/>
            <person name="Nakamichi Y."/>
            <person name="Nakamura M."/>
            <person name="Meguro A."/>
            <person name="Negishi M."/>
            <person name="Ohta I."/>
            <person name="Ohta T."/>
            <person name="Okamoto M."/>
            <person name="Ono N."/>
            <person name="Saji S."/>
            <person name="Sakaguchi M."/>
            <person name="Sakai K."/>
            <person name="Shibata M."/>
            <person name="Shimokawa T."/>
            <person name="Song J."/>
            <person name="Takazaki Y."/>
            <person name="Terasawa K."/>
            <person name="Tsugane M."/>
            <person name="Tsuji K."/>
            <person name="Ueda S."/>
            <person name="Waki K."/>
            <person name="Yamagata H."/>
            <person name="Yamamoto M."/>
            <person name="Yamamoto S."/>
            <person name="Yamane H."/>
            <person name="Yoshiki S."/>
            <person name="Yoshihara R."/>
            <person name="Yukawa K."/>
            <person name="Zhong H."/>
            <person name="Yano M."/>
            <person name="Yuan Q."/>
            <person name="Ouyang S."/>
            <person name="Liu J."/>
            <person name="Jones K.M."/>
            <person name="Gansberger K."/>
            <person name="Moffat K."/>
            <person name="Hill J."/>
            <person name="Bera J."/>
            <person name="Fadrosh D."/>
            <person name="Jin S."/>
            <person name="Johri S."/>
            <person name="Kim M."/>
            <person name="Overton L."/>
            <person name="Reardon M."/>
            <person name="Tsitrin T."/>
            <person name="Vuong H."/>
            <person name="Weaver B."/>
            <person name="Ciecko A."/>
            <person name="Tallon L."/>
            <person name="Jackson J."/>
            <person name="Pai G."/>
            <person name="Aken S.V."/>
            <person name="Utterback T."/>
            <person name="Reidmuller S."/>
            <person name="Feldblyum T."/>
            <person name="Hsiao J."/>
            <person name="Zismann V."/>
            <person name="Iobst S."/>
            <person name="de Vazeille A.R."/>
            <person name="Buell C.R."/>
            <person name="Ying K."/>
            <person name="Li Y."/>
            <person name="Lu T."/>
            <person name="Huang Y."/>
            <person name="Zhao Q."/>
            <person name="Feng Q."/>
            <person name="Zhang L."/>
            <person name="Zhu J."/>
            <person name="Weng Q."/>
            <person name="Mu J."/>
            <person name="Lu Y."/>
            <person name="Fan D."/>
            <person name="Liu Y."/>
            <person name="Guan J."/>
            <person name="Zhang Y."/>
            <person name="Yu S."/>
            <person name="Liu X."/>
            <person name="Zhang Y."/>
            <person name="Hong G."/>
            <person name="Han B."/>
            <person name="Choisne N."/>
            <person name="Demange N."/>
            <person name="Orjeda G."/>
            <person name="Samain S."/>
            <person name="Cattolico L."/>
            <person name="Pelletier E."/>
            <person name="Couloux A."/>
            <person name="Segurens B."/>
            <person name="Wincker P."/>
            <person name="D'Hont A."/>
            <person name="Scarpelli C."/>
            <person name="Weissenbach J."/>
            <person name="Salanoubat M."/>
            <person name="Quetier F."/>
            <person name="Yu Y."/>
            <person name="Kim H.R."/>
            <person name="Rambo T."/>
            <person name="Currie J."/>
            <person name="Collura K."/>
            <person name="Luo M."/>
            <person name="Yang T."/>
            <person name="Ammiraju J.S.S."/>
            <person name="Engler F."/>
            <person name="Soderlund C."/>
            <person name="Wing R.A."/>
            <person name="Palmer L.E."/>
            <person name="de la Bastide M."/>
            <person name="Spiegel L."/>
            <person name="Nascimento L."/>
            <person name="Zutavern T."/>
            <person name="O'Shaughnessy A."/>
            <person name="Dike S."/>
            <person name="Dedhia N."/>
            <person name="Preston R."/>
            <person name="Balija V."/>
            <person name="McCombie W.R."/>
            <person name="Chow T."/>
            <person name="Chen H."/>
            <person name="Chung M."/>
            <person name="Chen C."/>
            <person name="Shaw J."/>
            <person name="Wu H."/>
            <person name="Hsiao K."/>
            <person name="Chao Y."/>
            <person name="Chu M."/>
            <person name="Cheng C."/>
            <person name="Hour A."/>
            <person name="Lee P."/>
            <person name="Lin S."/>
            <person name="Lin Y."/>
            <person name="Liou J."/>
            <person name="Liu S."/>
            <person name="Hsing Y."/>
            <person name="Raghuvanshi S."/>
            <person name="Mohanty A."/>
            <person name="Bharti A.K."/>
            <person name="Gaur A."/>
            <person name="Gupta V."/>
            <person name="Kumar D."/>
            <person name="Ravi V."/>
            <person name="Vij S."/>
            <person name="Kapur A."/>
            <person name="Khurana P."/>
            <person name="Khurana P."/>
            <person name="Khurana J.P."/>
            <person name="Tyagi A.K."/>
            <person name="Gaikwad K."/>
            <person name="Singh A."/>
            <person name="Dalal V."/>
            <person name="Srivastava S."/>
            <person name="Dixit A."/>
            <person name="Pal A.K."/>
            <person name="Ghazi I.A."/>
            <person name="Yadav M."/>
            <person name="Pandit A."/>
            <person name="Bhargava A."/>
            <person name="Sureshbabu K."/>
            <person name="Batra K."/>
            <person name="Sharma T.R."/>
            <person name="Mohapatra T."/>
            <person name="Singh N.K."/>
            <person name="Messing J."/>
            <person name="Nelson A.B."/>
            <person name="Fuks G."/>
            <person name="Kavchok S."/>
            <person name="Keizer G."/>
            <person name="Linton E."/>
            <person name="Llaca V."/>
            <person name="Song R."/>
            <person name="Tanyolac B."/>
            <person name="Young S."/>
            <person name="Ho-Il K."/>
            <person name="Hahn J.H."/>
            <person name="Sangsakoo G."/>
            <person name="Vanavichit A."/>
            <person name="de Mattos Luiz.A.T."/>
            <person name="Zimmer P.D."/>
            <person name="Malone G."/>
            <person name="Dellagostin O."/>
            <person name="de Oliveira A.C."/>
            <person name="Bevan M."/>
            <person name="Bancroft I."/>
            <person name="Minx P."/>
            <person name="Cordum H."/>
            <person name="Wilson R."/>
            <person name="Cheng Z."/>
            <person name="Jin W."/>
            <person name="Jiang J."/>
            <person name="Leong S.A."/>
            <person name="Iwama H."/>
            <person name="Gojobori T."/>
            <person name="Itoh T."/>
            <person name="Niimura Y."/>
            <person name="Fujii Y."/>
            <person name="Habara T."/>
            <person name="Sakai H."/>
            <person name="Sato Y."/>
            <person name="Wilson G."/>
            <person name="Kumar K."/>
            <person name="McCouch S."/>
            <person name="Juretic N."/>
            <person name="Hoen D."/>
            <person name="Wright S."/>
            <person name="Bruskiewich R."/>
            <person name="Bureau T."/>
            <person name="Miyao A."/>
            <person name="Hirochika H."/>
            <person name="Nishikawa T."/>
            <person name="Kadowaki K."/>
            <person name="Sugiura M."/>
            <person name="Burr B."/>
            <person name="Sasaki T."/>
        </authorList>
    </citation>
    <scope>NUCLEOTIDE SEQUENCE [LARGE SCALE GENOMIC DNA]</scope>
    <source>
        <strain evidence="5">cv. Nipponbare</strain>
    </source>
</reference>
<feature type="domain" description="DUF1664" evidence="2">
    <location>
        <begin position="93"/>
        <end position="213"/>
    </location>
</feature>
<dbReference type="Gramene" id="Os01t0100800-01">
    <property type="protein sequence ID" value="Os01t0100800-01"/>
    <property type="gene ID" value="Os01g0100800"/>
</dbReference>
<dbReference type="EMBL" id="AP008207">
    <property type="protein sequence ID" value="BAF03653.1"/>
    <property type="molecule type" value="Genomic_DNA"/>
</dbReference>
<reference evidence="5" key="6">
    <citation type="journal article" date="2008" name="Nucleic Acids Res.">
        <title>The rice annotation project database (RAP-DB): 2008 update.</title>
        <authorList>
            <consortium name="The rice annotation project (RAP)"/>
        </authorList>
    </citation>
    <scope>GENOME REANNOTATION</scope>
    <source>
        <strain evidence="5">cv. Nipponbare</strain>
    </source>
</reference>
<dbReference type="InterPro" id="IPR012458">
    <property type="entry name" value="DUF1664"/>
</dbReference>
<evidence type="ECO:0000256" key="1">
    <source>
        <dbReference type="SAM" id="MobiDB-lite"/>
    </source>
</evidence>
<dbReference type="OMA" id="AFKIAWR"/>
<reference evidence="3" key="8">
    <citation type="submission" date="2012-08" db="EMBL/GenBank/DDBJ databases">
        <title>Oryza sativa nipponbare(GA3) genomic DNA, chromosome 1.</title>
        <authorList>
            <consortium name="IRGSP(International Rice Genome Sequencing Project)"/>
        </authorList>
    </citation>
    <scope>NUCLEOTIDE SEQUENCE</scope>
</reference>
<proteinExistence type="predicted"/>
<sequence length="356" mass="38388">MVLGKIVIVIGSGIVGTLLTSGEAKIALPDFRDVLSGAFKFVTKQDKKDGPSTSSPHAAHLLSQVNHLREDLQLLSRSNQVAIVTVDGRPGPGAYGITAVVAGAIGYLYIRWKGWKLSDLMFVTKRGLSDACDVVGKQLEHVSENVNAAKRHLAGRIDHVDCTLDECQEITESTRKEVTVIHEDISAFQEEMQSVHLVVRTLETKLGRLSYTQDRTARGIYDLCEFTKRLDKSPKTDTRQVLSSTPLPAIELPERITRAASLPPSSEPEFSGPRSPVTEASKVVHSPTTMSASGLSMLVETSMPPKRGVLSRASSMKEGSQELSNGSSSSGEPTTGRNVPNSRLFGGFGFLKSSAS</sequence>
<reference evidence="3" key="4">
    <citation type="journal article" date="2007" name="Genome Res.">
        <title>Curated Genome Annotation of Oryza sativa ssp. japonica and Comparative Genome Analysis with Arabidopsis thaliana.</title>
        <authorList>
            <consortium name="The Rice Annotation Project (RAP)"/>
            <person name="Itoh T."/>
            <person name="Tanaka T."/>
            <person name="Barrero R.A."/>
            <person name="Yamasaki C."/>
            <person name="Fujii Y."/>
            <person name="Hilton P.B."/>
            <person name="Antonio B.A."/>
            <person name="Aono H."/>
            <person name="Apweiler R."/>
            <person name="Bruskiewich R."/>
            <person name="Bureau T."/>
            <person name="Burr F."/>
            <person name="Costa de Oliveira A."/>
            <person name="Fuks G."/>
            <person name="Habara T."/>
            <person name="Haberer G."/>
            <person name="Han B."/>
            <person name="Harada E."/>
            <person name="Hiraki A.T."/>
            <person name="Hirochika H."/>
            <person name="Hoen D."/>
            <person name="Hokari H."/>
            <person name="Hosokawa S."/>
            <person name="Hsing Y."/>
            <person name="Ikawa H."/>
            <person name="Ikeo K."/>
            <person name="Imanishi T."/>
            <person name="Ito Y."/>
            <person name="Jaiswal P."/>
            <person name="Kanno M."/>
            <person name="Kawahara Y."/>
            <person name="Kawamura T."/>
            <person name="Kawashima H."/>
            <person name="Khurana J.P."/>
            <person name="Kikuchi S."/>
            <person name="Komatsu S."/>
            <person name="Koyanagi K.O."/>
            <person name="Kubooka H."/>
            <person name="Lieberherr D."/>
            <person name="Lin Y.C."/>
            <person name="Lonsdale D."/>
            <person name="Matsumoto T."/>
            <person name="Matsuya A."/>
            <person name="McCombie W.R."/>
            <person name="Messing J."/>
            <person name="Miyao A."/>
            <person name="Mulder N."/>
            <person name="Nagamura Y."/>
            <person name="Nam J."/>
            <person name="Namiki N."/>
            <person name="Numa H."/>
            <person name="Nurimoto S."/>
            <person name="O'donovan C."/>
            <person name="Ohyanagi H."/>
            <person name="Okido T."/>
            <person name="Oota S."/>
            <person name="Osato N."/>
            <person name="Palmer L.E."/>
            <person name="Quetier F."/>
            <person name="Raghuvanshi S."/>
            <person name="Saichi N."/>
            <person name="Sakai H."/>
            <person name="Sakai Y."/>
            <person name="Sakata K."/>
            <person name="Sakurai T."/>
            <person name="Sato F."/>
            <person name="Sato Y."/>
            <person name="Schoof H."/>
            <person name="Seki M."/>
            <person name="Shibata M."/>
            <person name="Shimizu Y."/>
            <person name="Shinozaki K."/>
            <person name="Shinso Y."/>
            <person name="Singh N.K."/>
            <person name="Smith-White B."/>
            <person name="Takeda J."/>
            <person name="Tanino M."/>
            <person name="Tatusova T."/>
            <person name="Thongjuea S."/>
            <person name="Todokoro F."/>
            <person name="Tsugane M."/>
            <person name="Tyagi A.K."/>
            <person name="Vanavichit A."/>
            <person name="Wang A."/>
            <person name="Wing R.A."/>
            <person name="Yamaguchi K."/>
            <person name="Yamamoto M."/>
            <person name="Yamamoto N."/>
            <person name="Yu Y."/>
            <person name="Zhang H."/>
            <person name="Zhao Q."/>
            <person name="Higo K."/>
            <person name="Burr B."/>
            <person name="Gojobori T."/>
            <person name="Sasaki T."/>
        </authorList>
    </citation>
    <scope>NUCLEOTIDE SEQUENCE</scope>
</reference>
<reference evidence="3" key="9">
    <citation type="submission" date="2012-08" db="EMBL/GenBank/DDBJ databases">
        <title>The Second Rice Annotation Project Meeting (RAP2).</title>
        <authorList>
            <consortium name="The Rice Annotation Project (RAP)"/>
        </authorList>
    </citation>
    <scope>NUCLEOTIDE SEQUENCE</scope>
</reference>
<dbReference type="PANTHER" id="PTHR47289">
    <property type="entry name" value="TRANSCRIPTION FACTOR, PUTATIVE (DUF1664)-RELATED"/>
    <property type="match status" value="1"/>
</dbReference>
<dbReference type="KEGG" id="dosa:Os01g0100800"/>
<reference evidence="3" key="3">
    <citation type="journal article" date="2006" name="Nucleic Acids Res.">
        <title>The Rice Annotation Project Database (RAP-DB): hub for Oryza sativa ssp. japonica genome information.</title>
        <authorList>
            <person name="Ohyanagi H."/>
            <person name="Tanaka T."/>
            <person name="Sakai H."/>
            <person name="Shigemoto Y."/>
            <person name="Yamaguchi K."/>
            <person name="Habara T."/>
            <person name="Fujii Y."/>
            <person name="Antonio B.A."/>
            <person name="Nagamura Y."/>
            <person name="Imanishi T."/>
            <person name="Ikeo K."/>
            <person name="Itoh T."/>
            <person name="Gojobori T."/>
            <person name="Sasaki T."/>
        </authorList>
    </citation>
    <scope>NUCLEOTIDE SEQUENCE</scope>
</reference>
<feature type="region of interest" description="Disordered" evidence="1">
    <location>
        <begin position="260"/>
        <end position="356"/>
    </location>
</feature>
<accession>A0A0P0UX27</accession>
<dbReference type="Proteomes" id="UP000007752">
    <property type="component" value="Chromosome 1"/>
</dbReference>
<reference evidence="3" key="5">
    <citation type="journal article" date="2008" name="Nucleic Acids Res.">
        <title>The Rice Annotation Project Database (RAP-DB): 2008 update.</title>
        <authorList>
            <consortium name="The Rice Annotation Project (RAP)"/>
            <person name="Tanaka T."/>
            <person name="Antonio B.A."/>
            <person name="Kikuchi S."/>
            <person name="Matsumoto T."/>
            <person name="Nagamura Y."/>
            <person name="Numa H."/>
            <person name="Sakai H."/>
            <person name="Wu J."/>
            <person name="Itoh T."/>
            <person name="Sasaki T."/>
            <person name="Aono R."/>
            <person name="Fujii Y."/>
            <person name="Habara T."/>
            <person name="Harada E."/>
            <person name="Kanno M."/>
            <person name="Kawahara Y."/>
            <person name="Kawashima H."/>
            <person name="Kubooka H."/>
            <person name="Matsuya A."/>
            <person name="Nakaoka H."/>
            <person name="Saichi N."/>
            <person name="Sanbonmatsu R."/>
            <person name="Sato Y."/>
            <person name="Shinso Y."/>
            <person name="Suzuki M."/>
            <person name="Takeda J."/>
            <person name="Tanino M."/>
            <person name="Todokoro F."/>
            <person name="Yamaguchi K."/>
            <person name="Yamamoto N."/>
            <person name="Yamasaki C."/>
            <person name="Imanishi T."/>
            <person name="Okido T."/>
            <person name="Tada M."/>
            <person name="Ikeo K."/>
            <person name="Tateno Y."/>
            <person name="Gojobori T."/>
            <person name="Lin Y.C."/>
            <person name="Wei F.J."/>
            <person name="Hsing Y.I."/>
            <person name="Zhao Q."/>
            <person name="Han B."/>
            <person name="Kramer M.R."/>
            <person name="McCombie R.W."/>
            <person name="Lonsdale D."/>
            <person name="O'Donovan C.C."/>
            <person name="Whitfield E.J."/>
            <person name="Apweiler R."/>
            <person name="Koyanagi K.O."/>
            <person name="Khurana J.P."/>
            <person name="Raghuvanshi S."/>
            <person name="Singh N.K."/>
            <person name="Tyagi A.K."/>
            <person name="Haberer G."/>
            <person name="Fujisawa M."/>
            <person name="Hosokawa S."/>
            <person name="Ito Y."/>
            <person name="Ikawa H."/>
            <person name="Shibata M."/>
            <person name="Yamamoto M."/>
            <person name="Bruskiewich R.M."/>
            <person name="Hoen D.R."/>
            <person name="Bureau TE."/>
            <person name="Namiki N."/>
            <person name="Ohyanagi H."/>
            <person name="Sakai Y."/>
            <person name="Nobushima S."/>
            <person name="Sakata K."/>
            <person name="Barrero R.A."/>
            <person name="Sato Y."/>
            <person name="Souvorov A."/>
            <person name="Smith-White B."/>
            <person name="Tatusova T."/>
            <person name="An S."/>
            <person name="An G."/>
            <person name="OOta S."/>
            <person name="Fuks G."/>
            <person name="Messing J."/>
            <person name="Christie K.R."/>
            <person name="Lieberherr D."/>
            <person name="Kim H."/>
            <person name="Zuccolo A."/>
            <person name="Wing R.A."/>
            <person name="Nobuta K."/>
            <person name="Green P.J."/>
            <person name="Lu C."/>
            <person name="Meyers BC."/>
            <person name="Chaparro C."/>
            <person name="Piegu B."/>
            <person name="Panaud O."/>
            <person name="Echeverria M."/>
        </authorList>
    </citation>
    <scope>NUCLEOTIDE SEQUENCE</scope>
</reference>
<dbReference type="EMBL" id="CM000138">
    <property type="protein sequence ID" value="EEE53693.1"/>
    <property type="molecule type" value="Genomic_DNA"/>
</dbReference>
<dbReference type="AlphaFoldDB" id="A0A0P0UX27"/>
<protein>
    <submittedName>
        <fullName evidence="3">Os01g0100800 protein</fullName>
    </submittedName>
</protein>
<gene>
    <name evidence="3" type="ordered locus">Os01g0100800</name>
    <name evidence="4" type="ORF">OsJ_00008</name>
</gene>
<dbReference type="SMR" id="A0A0P0UX27"/>
<dbReference type="PANTHER" id="PTHR47289:SF2">
    <property type="entry name" value="TRANSCRIPTION FACTOR, PUTATIVE (DUF1664)-RELATED"/>
    <property type="match status" value="1"/>
</dbReference>
<name>A0A0P0UX27_ORYSJ</name>